<comment type="caution">
    <text evidence="10">The sequence shown here is derived from an EMBL/GenBank/DDBJ whole genome shotgun (WGS) entry which is preliminary data.</text>
</comment>
<evidence type="ECO:0000256" key="7">
    <source>
        <dbReference type="ARBA" id="ARBA00023239"/>
    </source>
</evidence>
<dbReference type="RefSeq" id="WP_067556301.1">
    <property type="nucleotide sequence ID" value="NZ_LPXN01000109.1"/>
</dbReference>
<comment type="similarity">
    <text evidence="8">Belongs to the LigK/PcmE family.</text>
</comment>
<protein>
    <recommendedName>
        <fullName evidence="4">4-hydroxy-4-methyl-2-oxoglutarate aldolase</fullName>
        <ecNumber evidence="4">4.1.3.17</ecNumber>
    </recommendedName>
</protein>
<dbReference type="Pfam" id="PF03737">
    <property type="entry name" value="RraA-like"/>
    <property type="match status" value="1"/>
</dbReference>
<evidence type="ECO:0000256" key="8">
    <source>
        <dbReference type="ARBA" id="ARBA00061585"/>
    </source>
</evidence>
<evidence type="ECO:0000313" key="10">
    <source>
        <dbReference type="EMBL" id="KZD07964.1"/>
    </source>
</evidence>
<keyword evidence="11" id="KW-1185">Reference proteome</keyword>
<dbReference type="PANTHER" id="PTHR33254:SF16">
    <property type="entry name" value="BLR3842 PROTEIN"/>
    <property type="match status" value="1"/>
</dbReference>
<reference evidence="10 11" key="1">
    <citation type="submission" date="2015-12" db="EMBL/GenBank/DDBJ databases">
        <title>Genome sequence of Oceanibaculum pacificum MCCC 1A02656.</title>
        <authorList>
            <person name="Lu L."/>
            <person name="Lai Q."/>
            <person name="Shao Z."/>
            <person name="Qian P."/>
        </authorList>
    </citation>
    <scope>NUCLEOTIDE SEQUENCE [LARGE SCALE GENOMIC DNA]</scope>
    <source>
        <strain evidence="10 11">MCCC 1A02656</strain>
    </source>
</reference>
<dbReference type="GO" id="GO:0019336">
    <property type="term" value="P:phenol-containing compound catabolic process"/>
    <property type="evidence" value="ECO:0007669"/>
    <property type="project" value="UniProtKB-ARBA"/>
</dbReference>
<dbReference type="STRING" id="580166.AUP43_09230"/>
<feature type="binding site" evidence="9">
    <location>
        <position position="123"/>
    </location>
    <ligand>
        <name>substrate</name>
    </ligand>
</feature>
<dbReference type="NCBIfam" id="NF006731">
    <property type="entry name" value="PRK09262.1"/>
    <property type="match status" value="1"/>
</dbReference>
<sequence length="235" mass="24736">MSGPVIYRRVNRPDPALIAAAAECAMADLHEALGPVAGRMGLMSPRMRPLLPGKRIAGPAVTAFCAPADNLMMHQALYLAEPGDVLVVTVRGEDCGAQWGDTAAAYAKNKGLAGIVVEGGIRDIDGLRALESPVWSTAISPAHPDKAGAGVVNAPIVCDGVLVRPGDVIVADGDGVLVIPKERLAEVVETAQKRMRNEEEAAKKIAAGAHPFEMMQLDKTIEKLAIPLHDTAWDD</sequence>
<dbReference type="CDD" id="cd16841">
    <property type="entry name" value="RraA_family"/>
    <property type="match status" value="1"/>
</dbReference>
<feature type="binding site" evidence="9">
    <location>
        <begin position="100"/>
        <end position="103"/>
    </location>
    <ligand>
        <name>substrate</name>
    </ligand>
</feature>
<dbReference type="InterPro" id="IPR005493">
    <property type="entry name" value="RraA/RraA-like"/>
</dbReference>
<dbReference type="GO" id="GO:0042537">
    <property type="term" value="P:benzene-containing compound metabolic process"/>
    <property type="evidence" value="ECO:0007669"/>
    <property type="project" value="UniProtKB-ARBA"/>
</dbReference>
<evidence type="ECO:0000256" key="9">
    <source>
        <dbReference type="PIRSR" id="PIRSR605493-1"/>
    </source>
</evidence>
<keyword evidence="5 9" id="KW-0479">Metal-binding</keyword>
<dbReference type="InterPro" id="IPR036704">
    <property type="entry name" value="RraA/RraA-like_sf"/>
</dbReference>
<dbReference type="GO" id="GO:0072329">
    <property type="term" value="P:monocarboxylic acid catabolic process"/>
    <property type="evidence" value="ECO:0007669"/>
    <property type="project" value="UniProtKB-ARBA"/>
</dbReference>
<dbReference type="OrthoDB" id="9812532at2"/>
<gene>
    <name evidence="10" type="ORF">AUP43_09230</name>
</gene>
<dbReference type="FunFam" id="3.50.30.40:FF:000002">
    <property type="entry name" value="4-carboxy-4-hydroxy-2-oxoadipate aldolase/oxaloacetate decarboxylase"/>
    <property type="match status" value="1"/>
</dbReference>
<evidence type="ECO:0000256" key="5">
    <source>
        <dbReference type="ARBA" id="ARBA00022723"/>
    </source>
</evidence>
<keyword evidence="7" id="KW-0456">Lyase</keyword>
<dbReference type="PANTHER" id="PTHR33254">
    <property type="entry name" value="4-HYDROXY-4-METHYL-2-OXOGLUTARATE ALDOLASE 3-RELATED"/>
    <property type="match status" value="1"/>
</dbReference>
<dbReference type="AlphaFoldDB" id="A0A154W321"/>
<feature type="binding site" evidence="9">
    <location>
        <position position="122"/>
    </location>
    <ligand>
        <name>substrate</name>
    </ligand>
</feature>
<dbReference type="GO" id="GO:0047443">
    <property type="term" value="F:4-hydroxy-4-methyl-2-oxoglutarate aldolase activity"/>
    <property type="evidence" value="ECO:0007669"/>
    <property type="project" value="UniProtKB-EC"/>
</dbReference>
<evidence type="ECO:0000313" key="11">
    <source>
        <dbReference type="Proteomes" id="UP000076400"/>
    </source>
</evidence>
<dbReference type="SUPFAM" id="SSF89562">
    <property type="entry name" value="RraA-like"/>
    <property type="match status" value="1"/>
</dbReference>
<evidence type="ECO:0000256" key="4">
    <source>
        <dbReference type="ARBA" id="ARBA00012213"/>
    </source>
</evidence>
<dbReference type="GO" id="GO:0046872">
    <property type="term" value="F:metal ion binding"/>
    <property type="evidence" value="ECO:0007669"/>
    <property type="project" value="UniProtKB-KW"/>
</dbReference>
<evidence type="ECO:0000256" key="2">
    <source>
        <dbReference type="ARBA" id="ARBA00001946"/>
    </source>
</evidence>
<dbReference type="EC" id="4.1.3.17" evidence="4"/>
<comment type="catalytic activity">
    <reaction evidence="1">
        <text>4-hydroxy-4-methyl-2-oxoglutarate = 2 pyruvate</text>
        <dbReference type="Rhea" id="RHEA:22748"/>
        <dbReference type="ChEBI" id="CHEBI:15361"/>
        <dbReference type="ChEBI" id="CHEBI:58276"/>
        <dbReference type="EC" id="4.1.3.17"/>
    </reaction>
</comment>
<keyword evidence="6 9" id="KW-0460">Magnesium</keyword>
<dbReference type="Proteomes" id="UP000076400">
    <property type="component" value="Unassembled WGS sequence"/>
</dbReference>
<accession>A0A154W321</accession>
<dbReference type="EMBL" id="LPXN01000109">
    <property type="protein sequence ID" value="KZD07964.1"/>
    <property type="molecule type" value="Genomic_DNA"/>
</dbReference>
<evidence type="ECO:0000256" key="6">
    <source>
        <dbReference type="ARBA" id="ARBA00022842"/>
    </source>
</evidence>
<evidence type="ECO:0000256" key="3">
    <source>
        <dbReference type="ARBA" id="ARBA00011643"/>
    </source>
</evidence>
<dbReference type="Gene3D" id="3.50.30.40">
    <property type="entry name" value="Ribonuclease E inhibitor RraA/RraA-like"/>
    <property type="match status" value="1"/>
</dbReference>
<organism evidence="10 11">
    <name type="scientific">Oceanibaculum pacificum</name>
    <dbReference type="NCBI Taxonomy" id="580166"/>
    <lineage>
        <taxon>Bacteria</taxon>
        <taxon>Pseudomonadati</taxon>
        <taxon>Pseudomonadota</taxon>
        <taxon>Alphaproteobacteria</taxon>
        <taxon>Rhodospirillales</taxon>
        <taxon>Oceanibaculaceae</taxon>
        <taxon>Oceanibaculum</taxon>
    </lineage>
</organism>
<name>A0A154W321_9PROT</name>
<proteinExistence type="inferred from homology"/>
<comment type="subunit">
    <text evidence="3">Homohexamer.</text>
</comment>
<comment type="cofactor">
    <cofactor evidence="2 9">
        <name>Mg(2+)</name>
        <dbReference type="ChEBI" id="CHEBI:18420"/>
    </cofactor>
</comment>
<evidence type="ECO:0000256" key="1">
    <source>
        <dbReference type="ARBA" id="ARBA00001342"/>
    </source>
</evidence>